<name>A0A4Y2LYS3_ARAVE</name>
<feature type="compositionally biased region" description="Low complexity" evidence="1">
    <location>
        <begin position="7"/>
        <end position="16"/>
    </location>
</feature>
<evidence type="ECO:0000256" key="1">
    <source>
        <dbReference type="SAM" id="MobiDB-lite"/>
    </source>
</evidence>
<organism evidence="2 3">
    <name type="scientific">Araneus ventricosus</name>
    <name type="common">Orbweaver spider</name>
    <name type="synonym">Epeira ventricosa</name>
    <dbReference type="NCBI Taxonomy" id="182803"/>
    <lineage>
        <taxon>Eukaryota</taxon>
        <taxon>Metazoa</taxon>
        <taxon>Ecdysozoa</taxon>
        <taxon>Arthropoda</taxon>
        <taxon>Chelicerata</taxon>
        <taxon>Arachnida</taxon>
        <taxon>Araneae</taxon>
        <taxon>Araneomorphae</taxon>
        <taxon>Entelegynae</taxon>
        <taxon>Araneoidea</taxon>
        <taxon>Araneidae</taxon>
        <taxon>Araneus</taxon>
    </lineage>
</organism>
<reference evidence="2 3" key="1">
    <citation type="journal article" date="2019" name="Sci. Rep.">
        <title>Orb-weaving spider Araneus ventricosus genome elucidates the spidroin gene catalogue.</title>
        <authorList>
            <person name="Kono N."/>
            <person name="Nakamura H."/>
            <person name="Ohtoshi R."/>
            <person name="Moran D.A.P."/>
            <person name="Shinohara A."/>
            <person name="Yoshida Y."/>
            <person name="Fujiwara M."/>
            <person name="Mori M."/>
            <person name="Tomita M."/>
            <person name="Arakawa K."/>
        </authorList>
    </citation>
    <scope>NUCLEOTIDE SEQUENCE [LARGE SCALE GENOMIC DNA]</scope>
</reference>
<dbReference type="EMBL" id="BGPR01201811">
    <property type="protein sequence ID" value="GBN19935.1"/>
    <property type="molecule type" value="Genomic_DNA"/>
</dbReference>
<feature type="region of interest" description="Disordered" evidence="1">
    <location>
        <begin position="1"/>
        <end position="28"/>
    </location>
</feature>
<keyword evidence="3" id="KW-1185">Reference proteome</keyword>
<feature type="non-terminal residue" evidence="2">
    <location>
        <position position="66"/>
    </location>
</feature>
<dbReference type="Proteomes" id="UP000499080">
    <property type="component" value="Unassembled WGS sequence"/>
</dbReference>
<gene>
    <name evidence="2" type="ORF">AVEN_122215_1</name>
</gene>
<accession>A0A4Y2LYS3</accession>
<sequence length="66" mass="7201">MSQGPRKSSVSKPPVSTRIGQASQGKQESIRHCYEIAPQTLNLLFLCLKIECHCTEVVSIASDNGQ</sequence>
<feature type="compositionally biased region" description="Polar residues" evidence="1">
    <location>
        <begin position="18"/>
        <end position="27"/>
    </location>
</feature>
<comment type="caution">
    <text evidence="2">The sequence shown here is derived from an EMBL/GenBank/DDBJ whole genome shotgun (WGS) entry which is preliminary data.</text>
</comment>
<proteinExistence type="predicted"/>
<evidence type="ECO:0000313" key="2">
    <source>
        <dbReference type="EMBL" id="GBN19935.1"/>
    </source>
</evidence>
<dbReference type="AlphaFoldDB" id="A0A4Y2LYS3"/>
<evidence type="ECO:0000313" key="3">
    <source>
        <dbReference type="Proteomes" id="UP000499080"/>
    </source>
</evidence>
<protein>
    <submittedName>
        <fullName evidence="2">Uncharacterized protein</fullName>
    </submittedName>
</protein>